<keyword evidence="3" id="KW-1185">Reference proteome</keyword>
<comment type="similarity">
    <text evidence="1">Belongs to the UPF0111 family.</text>
</comment>
<dbReference type="EMBL" id="BOSE01000011">
    <property type="protein sequence ID" value="GIP18989.1"/>
    <property type="molecule type" value="Genomic_DNA"/>
</dbReference>
<reference evidence="2" key="1">
    <citation type="submission" date="2021-03" db="EMBL/GenBank/DDBJ databases">
        <title>Antimicrobial resistance genes in bacteria isolated from Japanese honey, and their potential for conferring macrolide and lincosamide resistance in the American foulbrood pathogen Paenibacillus larvae.</title>
        <authorList>
            <person name="Okamoto M."/>
            <person name="Kumagai M."/>
            <person name="Kanamori H."/>
            <person name="Takamatsu D."/>
        </authorList>
    </citation>
    <scope>NUCLEOTIDE SEQUENCE</scope>
    <source>
        <strain evidence="2">J40TS1</strain>
    </source>
</reference>
<dbReference type="AlphaFoldDB" id="A0A919YV16"/>
<dbReference type="InterPro" id="IPR018445">
    <property type="entry name" value="Put_Phosphate_transp_reg"/>
</dbReference>
<evidence type="ECO:0008006" key="4">
    <source>
        <dbReference type="Google" id="ProtNLM"/>
    </source>
</evidence>
<dbReference type="PANTHER" id="PTHR37298">
    <property type="entry name" value="UPF0111 PROTEIN YKAA"/>
    <property type="match status" value="1"/>
</dbReference>
<gene>
    <name evidence="2" type="ORF">J40TS1_46310</name>
</gene>
<comment type="caution">
    <text evidence="2">The sequence shown here is derived from an EMBL/GenBank/DDBJ whole genome shotgun (WGS) entry which is preliminary data.</text>
</comment>
<dbReference type="InterPro" id="IPR038078">
    <property type="entry name" value="PhoU-like_sf"/>
</dbReference>
<sequence>MFNKTKKDIFFRTFEEMADTIVEAAEYFAKGVTDLSDVESFVKKMKEYENSCDAKTHTILSELNKVFITPIERDDIMALTTSLDDVMDGLEATSTRFLMYGVKEKDEHITGFADILVRSAHQIKSAIDLLTQKKLLPIREHNIAIHGLENEGDDLLNLSITKLFSDVKDPIELIKRKEIYERLEQTTDCCEDVANTLETIVMRNS</sequence>
<dbReference type="InterPro" id="IPR052912">
    <property type="entry name" value="UPF0111_domain"/>
</dbReference>
<dbReference type="Proteomes" id="UP000683139">
    <property type="component" value="Unassembled WGS sequence"/>
</dbReference>
<dbReference type="PANTHER" id="PTHR37298:SF1">
    <property type="entry name" value="UPF0111 PROTEIN YKAA"/>
    <property type="match status" value="1"/>
</dbReference>
<protein>
    <recommendedName>
        <fullName evidence="4">DUF47 domain-containing protein</fullName>
    </recommendedName>
</protein>
<evidence type="ECO:0000313" key="2">
    <source>
        <dbReference type="EMBL" id="GIP18989.1"/>
    </source>
</evidence>
<dbReference type="RefSeq" id="WP_213519642.1">
    <property type="nucleotide sequence ID" value="NZ_BOSE01000011.1"/>
</dbReference>
<evidence type="ECO:0000256" key="1">
    <source>
        <dbReference type="ARBA" id="ARBA00008591"/>
    </source>
</evidence>
<accession>A0A919YV16</accession>
<name>A0A919YV16_9BACL</name>
<dbReference type="Pfam" id="PF01865">
    <property type="entry name" value="PhoU_div"/>
    <property type="match status" value="1"/>
</dbReference>
<dbReference type="Gene3D" id="1.20.58.220">
    <property type="entry name" value="Phosphate transport system protein phou homolog 2, domain 2"/>
    <property type="match status" value="1"/>
</dbReference>
<evidence type="ECO:0000313" key="3">
    <source>
        <dbReference type="Proteomes" id="UP000683139"/>
    </source>
</evidence>
<proteinExistence type="inferred from homology"/>
<organism evidence="2 3">
    <name type="scientific">Paenibacillus montaniterrae</name>
    <dbReference type="NCBI Taxonomy" id="429341"/>
    <lineage>
        <taxon>Bacteria</taxon>
        <taxon>Bacillati</taxon>
        <taxon>Bacillota</taxon>
        <taxon>Bacilli</taxon>
        <taxon>Bacillales</taxon>
        <taxon>Paenibacillaceae</taxon>
        <taxon>Paenibacillus</taxon>
    </lineage>
</organism>